<keyword evidence="1" id="KW-0812">Transmembrane</keyword>
<dbReference type="AlphaFoldDB" id="A0A8D8IU78"/>
<keyword evidence="1" id="KW-0472">Membrane</keyword>
<name>A0A8D8IU78_CULPI</name>
<dbReference type="EMBL" id="HBUE01262150">
    <property type="protein sequence ID" value="CAG6559624.1"/>
    <property type="molecule type" value="Transcribed_RNA"/>
</dbReference>
<sequence>MSKTSTTSYWVKQISFVLFALLFSLCYCFSLFLHLFFWVFSFSVALFFRKINCSRFQFIFIFVVYCLSKICISVFVLCFCFVFSCCNGSLIDWSNNDSGRRRFGFRAELPWDLIWQTQSTDV</sequence>
<keyword evidence="1" id="KW-1133">Transmembrane helix</keyword>
<accession>A0A8D8IU78</accession>
<proteinExistence type="predicted"/>
<dbReference type="EMBL" id="HBUE01157034">
    <property type="protein sequence ID" value="CAG6508267.1"/>
    <property type="molecule type" value="Transcribed_RNA"/>
</dbReference>
<protein>
    <submittedName>
        <fullName evidence="2">(northern house mosquito) hypothetical protein</fullName>
    </submittedName>
</protein>
<feature type="transmembrane region" description="Helical" evidence="1">
    <location>
        <begin position="59"/>
        <end position="84"/>
    </location>
</feature>
<evidence type="ECO:0000256" key="1">
    <source>
        <dbReference type="SAM" id="Phobius"/>
    </source>
</evidence>
<organism evidence="2">
    <name type="scientific">Culex pipiens</name>
    <name type="common">House mosquito</name>
    <dbReference type="NCBI Taxonomy" id="7175"/>
    <lineage>
        <taxon>Eukaryota</taxon>
        <taxon>Metazoa</taxon>
        <taxon>Ecdysozoa</taxon>
        <taxon>Arthropoda</taxon>
        <taxon>Hexapoda</taxon>
        <taxon>Insecta</taxon>
        <taxon>Pterygota</taxon>
        <taxon>Neoptera</taxon>
        <taxon>Endopterygota</taxon>
        <taxon>Diptera</taxon>
        <taxon>Nematocera</taxon>
        <taxon>Culicoidea</taxon>
        <taxon>Culicidae</taxon>
        <taxon>Culicinae</taxon>
        <taxon>Culicini</taxon>
        <taxon>Culex</taxon>
        <taxon>Culex</taxon>
    </lineage>
</organism>
<reference evidence="2" key="1">
    <citation type="submission" date="2021-05" db="EMBL/GenBank/DDBJ databases">
        <authorList>
            <person name="Alioto T."/>
            <person name="Alioto T."/>
            <person name="Gomez Garrido J."/>
        </authorList>
    </citation>
    <scope>NUCLEOTIDE SEQUENCE</scope>
</reference>
<feature type="transmembrane region" description="Helical" evidence="1">
    <location>
        <begin position="14"/>
        <end position="47"/>
    </location>
</feature>
<evidence type="ECO:0000313" key="2">
    <source>
        <dbReference type="EMBL" id="CAG6559624.1"/>
    </source>
</evidence>